<accession>A0A6A5WPX8</accession>
<gene>
    <name evidence="3" type="ORF">P154DRAFT_110756</name>
</gene>
<sequence length="344" mass="37605">MKSWHLIIFPLHRSFPRHNRTNNPTSSQSTTITSPSRKKRQTTATAPMSFANTTPLAVLGFVGASLLSVLYISPTTFGTVMATVDSMKANVAVLFGSVVYFTKAACSLLFLFFFGFAYLAIKSLQSASRDNEPEIAARVALVQNTPKDTERKVEDTDDEAGSAQASSVERAFLNSVRKTQDNLDEVPLPPSEPTASPEPHLRVKVVTRPIGVQVPLPTSSPMSSPALGNPTIHPTHFAQRLRSRSRPQNQVHTPVNLRSSVSTHTNMASPAGTGPESPFRKSLKTLKDSAPNSFLSLRKAGLLNEDGTPTEKMEEDAKYRHLLREEVRVVELTTKSGKVILLDD</sequence>
<organism evidence="3 4">
    <name type="scientific">Amniculicola lignicola CBS 123094</name>
    <dbReference type="NCBI Taxonomy" id="1392246"/>
    <lineage>
        <taxon>Eukaryota</taxon>
        <taxon>Fungi</taxon>
        <taxon>Dikarya</taxon>
        <taxon>Ascomycota</taxon>
        <taxon>Pezizomycotina</taxon>
        <taxon>Dothideomycetes</taxon>
        <taxon>Pleosporomycetidae</taxon>
        <taxon>Pleosporales</taxon>
        <taxon>Amniculicolaceae</taxon>
        <taxon>Amniculicola</taxon>
    </lineage>
</organism>
<dbReference type="Proteomes" id="UP000799779">
    <property type="component" value="Unassembled WGS sequence"/>
</dbReference>
<feature type="compositionally biased region" description="Polar residues" evidence="1">
    <location>
        <begin position="246"/>
        <end position="268"/>
    </location>
</feature>
<keyword evidence="4" id="KW-1185">Reference proteome</keyword>
<proteinExistence type="predicted"/>
<feature type="transmembrane region" description="Helical" evidence="2">
    <location>
        <begin position="49"/>
        <end position="72"/>
    </location>
</feature>
<reference evidence="3" key="1">
    <citation type="journal article" date="2020" name="Stud. Mycol.">
        <title>101 Dothideomycetes genomes: a test case for predicting lifestyles and emergence of pathogens.</title>
        <authorList>
            <person name="Haridas S."/>
            <person name="Albert R."/>
            <person name="Binder M."/>
            <person name="Bloem J."/>
            <person name="Labutti K."/>
            <person name="Salamov A."/>
            <person name="Andreopoulos B."/>
            <person name="Baker S."/>
            <person name="Barry K."/>
            <person name="Bills G."/>
            <person name="Bluhm B."/>
            <person name="Cannon C."/>
            <person name="Castanera R."/>
            <person name="Culley D."/>
            <person name="Daum C."/>
            <person name="Ezra D."/>
            <person name="Gonzalez J."/>
            <person name="Henrissat B."/>
            <person name="Kuo A."/>
            <person name="Liang C."/>
            <person name="Lipzen A."/>
            <person name="Lutzoni F."/>
            <person name="Magnuson J."/>
            <person name="Mondo S."/>
            <person name="Nolan M."/>
            <person name="Ohm R."/>
            <person name="Pangilinan J."/>
            <person name="Park H.-J."/>
            <person name="Ramirez L."/>
            <person name="Alfaro M."/>
            <person name="Sun H."/>
            <person name="Tritt A."/>
            <person name="Yoshinaga Y."/>
            <person name="Zwiers L.-H."/>
            <person name="Turgeon B."/>
            <person name="Goodwin S."/>
            <person name="Spatafora J."/>
            <person name="Crous P."/>
            <person name="Grigoriev I."/>
        </authorList>
    </citation>
    <scope>NUCLEOTIDE SEQUENCE</scope>
    <source>
        <strain evidence="3">CBS 123094</strain>
    </source>
</reference>
<feature type="transmembrane region" description="Helical" evidence="2">
    <location>
        <begin position="92"/>
        <end position="121"/>
    </location>
</feature>
<feature type="region of interest" description="Disordered" evidence="1">
    <location>
        <begin position="146"/>
        <end position="167"/>
    </location>
</feature>
<feature type="region of interest" description="Disordered" evidence="1">
    <location>
        <begin position="238"/>
        <end position="283"/>
    </location>
</feature>
<dbReference type="AlphaFoldDB" id="A0A6A5WPX8"/>
<feature type="region of interest" description="Disordered" evidence="1">
    <location>
        <begin position="214"/>
        <end position="233"/>
    </location>
</feature>
<feature type="region of interest" description="Disordered" evidence="1">
    <location>
        <begin position="15"/>
        <end position="45"/>
    </location>
</feature>
<evidence type="ECO:0000256" key="2">
    <source>
        <dbReference type="SAM" id="Phobius"/>
    </source>
</evidence>
<feature type="compositionally biased region" description="Low complexity" evidence="1">
    <location>
        <begin position="21"/>
        <end position="35"/>
    </location>
</feature>
<evidence type="ECO:0000313" key="4">
    <source>
        <dbReference type="Proteomes" id="UP000799779"/>
    </source>
</evidence>
<keyword evidence="2" id="KW-0812">Transmembrane</keyword>
<keyword evidence="2" id="KW-0472">Membrane</keyword>
<name>A0A6A5WPX8_9PLEO</name>
<keyword evidence="2" id="KW-1133">Transmembrane helix</keyword>
<dbReference type="EMBL" id="ML977574">
    <property type="protein sequence ID" value="KAF2003108.1"/>
    <property type="molecule type" value="Genomic_DNA"/>
</dbReference>
<evidence type="ECO:0000256" key="1">
    <source>
        <dbReference type="SAM" id="MobiDB-lite"/>
    </source>
</evidence>
<evidence type="ECO:0000313" key="3">
    <source>
        <dbReference type="EMBL" id="KAF2003108.1"/>
    </source>
</evidence>
<protein>
    <submittedName>
        <fullName evidence="3">Uncharacterized protein</fullName>
    </submittedName>
</protein>